<name>B0CPL7_LACBS</name>
<evidence type="ECO:0000313" key="3">
    <source>
        <dbReference type="EMBL" id="EDR15478.1"/>
    </source>
</evidence>
<dbReference type="AlphaFoldDB" id="B0CPL7"/>
<reference evidence="3 4" key="1">
    <citation type="journal article" date="2008" name="Nature">
        <title>The genome of Laccaria bicolor provides insights into mycorrhizal symbiosis.</title>
        <authorList>
            <person name="Martin F."/>
            <person name="Aerts A."/>
            <person name="Ahren D."/>
            <person name="Brun A."/>
            <person name="Danchin E.G.J."/>
            <person name="Duchaussoy F."/>
            <person name="Gibon J."/>
            <person name="Kohler A."/>
            <person name="Lindquist E."/>
            <person name="Pereda V."/>
            <person name="Salamov A."/>
            <person name="Shapiro H.J."/>
            <person name="Wuyts J."/>
            <person name="Blaudez D."/>
            <person name="Buee M."/>
            <person name="Brokstein P."/>
            <person name="Canbaeck B."/>
            <person name="Cohen D."/>
            <person name="Courty P.E."/>
            <person name="Coutinho P.M."/>
            <person name="Delaruelle C."/>
            <person name="Detter J.C."/>
            <person name="Deveau A."/>
            <person name="DiFazio S."/>
            <person name="Duplessis S."/>
            <person name="Fraissinet-Tachet L."/>
            <person name="Lucic E."/>
            <person name="Frey-Klett P."/>
            <person name="Fourrey C."/>
            <person name="Feussner I."/>
            <person name="Gay G."/>
            <person name="Grimwood J."/>
            <person name="Hoegger P.J."/>
            <person name="Jain P."/>
            <person name="Kilaru S."/>
            <person name="Labbe J."/>
            <person name="Lin Y.C."/>
            <person name="Legue V."/>
            <person name="Le Tacon F."/>
            <person name="Marmeisse R."/>
            <person name="Melayah D."/>
            <person name="Montanini B."/>
            <person name="Muratet M."/>
            <person name="Nehls U."/>
            <person name="Niculita-Hirzel H."/>
            <person name="Oudot-Le Secq M.P."/>
            <person name="Peter M."/>
            <person name="Quesneville H."/>
            <person name="Rajashekar B."/>
            <person name="Reich M."/>
            <person name="Rouhier N."/>
            <person name="Schmutz J."/>
            <person name="Yin T."/>
            <person name="Chalot M."/>
            <person name="Henrissat B."/>
            <person name="Kuees U."/>
            <person name="Lucas S."/>
            <person name="Van de Peer Y."/>
            <person name="Podila G.K."/>
            <person name="Polle A."/>
            <person name="Pukkila P.J."/>
            <person name="Richardson P.M."/>
            <person name="Rouze P."/>
            <person name="Sanders I.R."/>
            <person name="Stajich J.E."/>
            <person name="Tunlid A."/>
            <person name="Tuskan G."/>
            <person name="Grigoriev I.V."/>
        </authorList>
    </citation>
    <scope>NUCLEOTIDE SEQUENCE [LARGE SCALE GENOMIC DNA]</scope>
    <source>
        <strain evidence="4">S238N-H82 / ATCC MYA-4686</strain>
    </source>
</reference>
<feature type="coiled-coil region" evidence="1">
    <location>
        <begin position="11"/>
        <end position="69"/>
    </location>
</feature>
<evidence type="ECO:0000313" key="4">
    <source>
        <dbReference type="Proteomes" id="UP000001194"/>
    </source>
</evidence>
<dbReference type="HOGENOM" id="CLU_983758_0_0_1"/>
<evidence type="ECO:0000256" key="1">
    <source>
        <dbReference type="SAM" id="Coils"/>
    </source>
</evidence>
<proteinExistence type="predicted"/>
<evidence type="ECO:0000256" key="2">
    <source>
        <dbReference type="SAM" id="MobiDB-lite"/>
    </source>
</evidence>
<sequence length="283" mass="32798">MKILKKCAEDERAEKERYRQLANQCKKIQETERLSEEKDEKIAALEKSVEKYREKYQKAREAKQRLQEREPRHMLNKRIGCLPKYIGRSNFEDILPVCHKGVDLRSYLDAKMLYVPGRLTWCTASKHHALAFGPMFAVDSEKMIWKENSVFNSLYGQTVELFYNCKDLIYYGGQYKCHNNRQNNPDGDLVQKETSAFELADVTITVNSGPGKQEALRKMIFHLYIGGILKTEILGLQCVGFDDELYNTLVKRFNMNNPSLKRGGSHRLDSDRKVKRAKAGGKF</sequence>
<feature type="compositionally biased region" description="Basic residues" evidence="2">
    <location>
        <begin position="273"/>
        <end position="283"/>
    </location>
</feature>
<keyword evidence="4" id="KW-1185">Reference proteome</keyword>
<protein>
    <submittedName>
        <fullName evidence="3">Predicted protein</fullName>
    </submittedName>
</protein>
<dbReference type="InParanoid" id="B0CPL7"/>
<feature type="region of interest" description="Disordered" evidence="2">
    <location>
        <begin position="261"/>
        <end position="283"/>
    </location>
</feature>
<dbReference type="Proteomes" id="UP000001194">
    <property type="component" value="Unassembled WGS sequence"/>
</dbReference>
<dbReference type="OrthoDB" id="3060478at2759"/>
<dbReference type="RefSeq" id="XP_001873686.1">
    <property type="nucleotide sequence ID" value="XM_001873651.1"/>
</dbReference>
<accession>B0CPL7</accession>
<gene>
    <name evidence="3" type="ORF">LACBIDRAFT_321322</name>
</gene>
<organism evidence="4">
    <name type="scientific">Laccaria bicolor (strain S238N-H82 / ATCC MYA-4686)</name>
    <name type="common">Bicoloured deceiver</name>
    <name type="synonym">Laccaria laccata var. bicolor</name>
    <dbReference type="NCBI Taxonomy" id="486041"/>
    <lineage>
        <taxon>Eukaryota</taxon>
        <taxon>Fungi</taxon>
        <taxon>Dikarya</taxon>
        <taxon>Basidiomycota</taxon>
        <taxon>Agaricomycotina</taxon>
        <taxon>Agaricomycetes</taxon>
        <taxon>Agaricomycetidae</taxon>
        <taxon>Agaricales</taxon>
        <taxon>Agaricineae</taxon>
        <taxon>Hydnangiaceae</taxon>
        <taxon>Laccaria</taxon>
    </lineage>
</organism>
<dbReference type="GeneID" id="6068762"/>
<dbReference type="EMBL" id="DS547091">
    <property type="protein sequence ID" value="EDR15478.1"/>
    <property type="molecule type" value="Genomic_DNA"/>
</dbReference>
<keyword evidence="1" id="KW-0175">Coiled coil</keyword>
<dbReference type="KEGG" id="lbc:LACBIDRAFT_321322"/>